<feature type="region of interest" description="Disordered" evidence="2">
    <location>
        <begin position="123"/>
        <end position="184"/>
    </location>
</feature>
<sequence>MNDNKADVEYVADIVSAYVANNPVAASDVPDLIIAVHGALAAARAGEIEPPVSERRPAVPVKRSVTPNAIVCSEDGRKFTSLKRHLATKYHLTPAQYRERWGLPRDYPMVAPNYAALRAQLAKSSGLGQSRRRKRGVQSERELEAEPRQASSAPAQADQDSDIPRSSEPAASMDEPEVPSAGER</sequence>
<dbReference type="Gene3D" id="1.10.10.1550">
    <property type="entry name" value="ROS/MUCR transcriptional regulator protein"/>
    <property type="match status" value="1"/>
</dbReference>
<dbReference type="AlphaFoldDB" id="A0AAU7JJI5"/>
<evidence type="ECO:0000256" key="2">
    <source>
        <dbReference type="SAM" id="MobiDB-lite"/>
    </source>
</evidence>
<reference evidence="3" key="1">
    <citation type="submission" date="2024-05" db="EMBL/GenBank/DDBJ databases">
        <authorList>
            <person name="Kim S."/>
            <person name="Heo J."/>
            <person name="Choi H."/>
            <person name="Choi Y."/>
            <person name="Kwon S.-W."/>
            <person name="Kim Y."/>
        </authorList>
    </citation>
    <scope>NUCLEOTIDE SEQUENCE</scope>
    <source>
        <strain evidence="3">KACC 23698</strain>
    </source>
</reference>
<name>A0AAU7JJI5_9HYPH</name>
<dbReference type="InterPro" id="IPR008807">
    <property type="entry name" value="ROS_MUCR"/>
</dbReference>
<dbReference type="RefSeq" id="WP_406857165.1">
    <property type="nucleotide sequence ID" value="NZ_CP157484.1"/>
</dbReference>
<proteinExistence type="inferred from homology"/>
<gene>
    <name evidence="3" type="ORF">ABEG18_05880</name>
</gene>
<dbReference type="GO" id="GO:0008270">
    <property type="term" value="F:zinc ion binding"/>
    <property type="evidence" value="ECO:0007669"/>
    <property type="project" value="InterPro"/>
</dbReference>
<dbReference type="InterPro" id="IPR041920">
    <property type="entry name" value="ROS/MUCR_sf"/>
</dbReference>
<evidence type="ECO:0000256" key="1">
    <source>
        <dbReference type="ARBA" id="ARBA00007031"/>
    </source>
</evidence>
<dbReference type="GO" id="GO:0003677">
    <property type="term" value="F:DNA binding"/>
    <property type="evidence" value="ECO:0007669"/>
    <property type="project" value="InterPro"/>
</dbReference>
<dbReference type="GO" id="GO:0006355">
    <property type="term" value="P:regulation of DNA-templated transcription"/>
    <property type="evidence" value="ECO:0007669"/>
    <property type="project" value="InterPro"/>
</dbReference>
<comment type="similarity">
    <text evidence="1">Belongs to the ros/MucR family.</text>
</comment>
<dbReference type="Pfam" id="PF05443">
    <property type="entry name" value="ROS_MUCR"/>
    <property type="match status" value="1"/>
</dbReference>
<dbReference type="EMBL" id="CP157484">
    <property type="protein sequence ID" value="XBO40309.1"/>
    <property type="molecule type" value="Genomic_DNA"/>
</dbReference>
<accession>A0AAU7JJI5</accession>
<evidence type="ECO:0000313" key="3">
    <source>
        <dbReference type="EMBL" id="XBO40309.1"/>
    </source>
</evidence>
<feature type="compositionally biased region" description="Basic and acidic residues" evidence="2">
    <location>
        <begin position="137"/>
        <end position="147"/>
    </location>
</feature>
<protein>
    <submittedName>
        <fullName evidence="3">MucR family transcriptional regulator</fullName>
    </submittedName>
</protein>
<feature type="compositionally biased region" description="Low complexity" evidence="2">
    <location>
        <begin position="149"/>
        <end position="158"/>
    </location>
</feature>
<organism evidence="3">
    <name type="scientific">Alsobacter sp. KACC 23698</name>
    <dbReference type="NCBI Taxonomy" id="3149229"/>
    <lineage>
        <taxon>Bacteria</taxon>
        <taxon>Pseudomonadati</taxon>
        <taxon>Pseudomonadota</taxon>
        <taxon>Alphaproteobacteria</taxon>
        <taxon>Hyphomicrobiales</taxon>
        <taxon>Alsobacteraceae</taxon>
        <taxon>Alsobacter</taxon>
    </lineage>
</organism>